<evidence type="ECO:0000256" key="16">
    <source>
        <dbReference type="ARBA" id="ARBA00064436"/>
    </source>
</evidence>
<evidence type="ECO:0000256" key="3">
    <source>
        <dbReference type="ARBA" id="ARBA00012201"/>
    </source>
</evidence>
<dbReference type="GO" id="GO:0006171">
    <property type="term" value="P:cAMP biosynthetic process"/>
    <property type="evidence" value="ECO:0007669"/>
    <property type="project" value="UniProtKB-KW"/>
</dbReference>
<evidence type="ECO:0000313" key="21">
    <source>
        <dbReference type="Proteomes" id="UP000467385"/>
    </source>
</evidence>
<evidence type="ECO:0000256" key="4">
    <source>
        <dbReference type="ARBA" id="ARBA00021420"/>
    </source>
</evidence>
<protein>
    <recommendedName>
        <fullName evidence="4">Adenylate cyclase</fullName>
        <ecNumber evidence="3">4.6.1.1</ecNumber>
    </recommendedName>
    <alternativeName>
        <fullName evidence="14">ATP pyrophosphate-lyase</fullName>
    </alternativeName>
    <alternativeName>
        <fullName evidence="15">Adenylyl cyclase</fullName>
    </alternativeName>
</protein>
<evidence type="ECO:0000256" key="11">
    <source>
        <dbReference type="ARBA" id="ARBA00022998"/>
    </source>
</evidence>
<keyword evidence="6" id="KW-0479">Metal-binding</keyword>
<comment type="similarity">
    <text evidence="17">Belongs to the adenylyl cyclase class-4/guanylyl cyclase family.</text>
</comment>
<keyword evidence="12 18" id="KW-0472">Membrane</keyword>
<feature type="transmembrane region" description="Helical" evidence="18">
    <location>
        <begin position="49"/>
        <end position="67"/>
    </location>
</feature>
<dbReference type="Pfam" id="PF00211">
    <property type="entry name" value="Guanylate_cyc"/>
    <property type="match status" value="1"/>
</dbReference>
<dbReference type="PROSITE" id="PS50125">
    <property type="entry name" value="GUANYLATE_CYCLASE_2"/>
    <property type="match status" value="1"/>
</dbReference>
<dbReference type="Proteomes" id="UP000467385">
    <property type="component" value="Chromosome"/>
</dbReference>
<evidence type="ECO:0000256" key="9">
    <source>
        <dbReference type="ARBA" id="ARBA00022842"/>
    </source>
</evidence>
<proteinExistence type="inferred from homology"/>
<dbReference type="Gene3D" id="3.30.70.1230">
    <property type="entry name" value="Nucleotide cyclase"/>
    <property type="match status" value="1"/>
</dbReference>
<dbReference type="PROSITE" id="PS00452">
    <property type="entry name" value="GUANYLATE_CYCLASE_1"/>
    <property type="match status" value="1"/>
</dbReference>
<evidence type="ECO:0000256" key="15">
    <source>
        <dbReference type="ARBA" id="ARBA00032637"/>
    </source>
</evidence>
<evidence type="ECO:0000256" key="10">
    <source>
        <dbReference type="ARBA" id="ARBA00022989"/>
    </source>
</evidence>
<dbReference type="GO" id="GO:0005886">
    <property type="term" value="C:plasma membrane"/>
    <property type="evidence" value="ECO:0007669"/>
    <property type="project" value="TreeGrafter"/>
</dbReference>
<comment type="subcellular location">
    <subcellularLocation>
        <location evidence="2">Membrane</location>
    </subcellularLocation>
</comment>
<evidence type="ECO:0000256" key="7">
    <source>
        <dbReference type="ARBA" id="ARBA00022741"/>
    </source>
</evidence>
<dbReference type="PANTHER" id="PTHR11920:SF335">
    <property type="entry name" value="GUANYLATE CYCLASE"/>
    <property type="match status" value="1"/>
</dbReference>
<evidence type="ECO:0000256" key="12">
    <source>
        <dbReference type="ARBA" id="ARBA00023136"/>
    </source>
</evidence>
<keyword evidence="5 18" id="KW-0812">Transmembrane</keyword>
<evidence type="ECO:0000259" key="19">
    <source>
        <dbReference type="PROSITE" id="PS50125"/>
    </source>
</evidence>
<evidence type="ECO:0000256" key="2">
    <source>
        <dbReference type="ARBA" id="ARBA00004370"/>
    </source>
</evidence>
<dbReference type="SMART" id="SM00044">
    <property type="entry name" value="CYCc"/>
    <property type="match status" value="1"/>
</dbReference>
<name>A0A7I7Y8D7_9MYCO</name>
<evidence type="ECO:0000256" key="1">
    <source>
        <dbReference type="ARBA" id="ARBA00001593"/>
    </source>
</evidence>
<keyword evidence="9" id="KW-0460">Magnesium</keyword>
<keyword evidence="10 18" id="KW-1133">Transmembrane helix</keyword>
<dbReference type="FunFam" id="3.30.70.1230:FF:000033">
    <property type="entry name" value="Adenylate cyclase"/>
    <property type="match status" value="1"/>
</dbReference>
<keyword evidence="7" id="KW-0547">Nucleotide-binding</keyword>
<keyword evidence="13 17" id="KW-0456">Lyase</keyword>
<comment type="catalytic activity">
    <reaction evidence="1">
        <text>ATP = 3',5'-cyclic AMP + diphosphate</text>
        <dbReference type="Rhea" id="RHEA:15389"/>
        <dbReference type="ChEBI" id="CHEBI:30616"/>
        <dbReference type="ChEBI" id="CHEBI:33019"/>
        <dbReference type="ChEBI" id="CHEBI:58165"/>
        <dbReference type="EC" id="4.6.1.1"/>
    </reaction>
</comment>
<dbReference type="EC" id="4.6.1.1" evidence="3"/>
<dbReference type="InterPro" id="IPR050401">
    <property type="entry name" value="Cyclic_nucleotide_synthase"/>
</dbReference>
<evidence type="ECO:0000256" key="6">
    <source>
        <dbReference type="ARBA" id="ARBA00022723"/>
    </source>
</evidence>
<dbReference type="GO" id="GO:0001653">
    <property type="term" value="F:peptide receptor activity"/>
    <property type="evidence" value="ECO:0007669"/>
    <property type="project" value="TreeGrafter"/>
</dbReference>
<feature type="transmembrane region" description="Helical" evidence="18">
    <location>
        <begin position="179"/>
        <end position="201"/>
    </location>
</feature>
<feature type="domain" description="Guanylate cyclase" evidence="19">
    <location>
        <begin position="252"/>
        <end position="379"/>
    </location>
</feature>
<feature type="transmembrane region" description="Helical" evidence="18">
    <location>
        <begin position="149"/>
        <end position="167"/>
    </location>
</feature>
<evidence type="ECO:0000256" key="13">
    <source>
        <dbReference type="ARBA" id="ARBA00023239"/>
    </source>
</evidence>
<dbReference type="GO" id="GO:0004383">
    <property type="term" value="F:guanylate cyclase activity"/>
    <property type="evidence" value="ECO:0007669"/>
    <property type="project" value="TreeGrafter"/>
</dbReference>
<dbReference type="Pfam" id="PF20967">
    <property type="entry name" value="MASE7"/>
    <property type="match status" value="1"/>
</dbReference>
<dbReference type="InterPro" id="IPR018297">
    <property type="entry name" value="A/G_cyclase_CS"/>
</dbReference>
<dbReference type="EMBL" id="AP022613">
    <property type="protein sequence ID" value="BBZ37161.1"/>
    <property type="molecule type" value="Genomic_DNA"/>
</dbReference>
<feature type="transmembrane region" description="Helical" evidence="18">
    <location>
        <begin position="74"/>
        <end position="94"/>
    </location>
</feature>
<evidence type="ECO:0000256" key="5">
    <source>
        <dbReference type="ARBA" id="ARBA00022692"/>
    </source>
</evidence>
<dbReference type="GO" id="GO:0046872">
    <property type="term" value="F:metal ion binding"/>
    <property type="evidence" value="ECO:0007669"/>
    <property type="project" value="UniProtKB-KW"/>
</dbReference>
<dbReference type="SUPFAM" id="SSF55073">
    <property type="entry name" value="Nucleotide cyclase"/>
    <property type="match status" value="1"/>
</dbReference>
<dbReference type="PANTHER" id="PTHR11920">
    <property type="entry name" value="GUANYLYL CYCLASE"/>
    <property type="match status" value="1"/>
</dbReference>
<evidence type="ECO:0000256" key="17">
    <source>
        <dbReference type="RuleBase" id="RU000405"/>
    </source>
</evidence>
<evidence type="ECO:0000256" key="18">
    <source>
        <dbReference type="SAM" id="Phobius"/>
    </source>
</evidence>
<sequence>MPGVEGVKGANGEVVAAPAHLRGPLLHLKSANVERDRHYADRVTRRRQVLNITTGMAAAVCASFAAIELMTTRLWPVAGINAATALIFALVPLLHRFGDLVAPLTLVATADTFMIVVGWKMGTHTGIAFFFVMSGLVAVMVLGSEHIAVASFVVTTSAALIITINYVRPVRTKAQPVWAMDLGFAISAVAACGMIIATVWYTQREMEGAQRAIELEHARSEALLTNILPTSIAARLKNPHTTIVADKYDDASVLFADIAGFTERAAHTTPNQLVALLNHVNTAFDQLVERHGLEKIKTTGDCYMAVSGVPQPRPDHLEALACLALDLADVSNRLTDHTGEHVPIRIGLSAGPVVAGVVGTARFFYDVWGDAVNVASRMESTGVEGRIQVPQDVYEKLKGDFVFEERGEIAVKGKGLLRTWFLVGRRTAKETSESAEYPLPQRI</sequence>
<dbReference type="GO" id="GO:0035556">
    <property type="term" value="P:intracellular signal transduction"/>
    <property type="evidence" value="ECO:0007669"/>
    <property type="project" value="InterPro"/>
</dbReference>
<organism evidence="20 21">
    <name type="scientific">Mycobacterium conspicuum</name>
    <dbReference type="NCBI Taxonomy" id="44010"/>
    <lineage>
        <taxon>Bacteria</taxon>
        <taxon>Bacillati</taxon>
        <taxon>Actinomycetota</taxon>
        <taxon>Actinomycetes</taxon>
        <taxon>Mycobacteriales</taxon>
        <taxon>Mycobacteriaceae</taxon>
        <taxon>Mycobacterium</taxon>
    </lineage>
</organism>
<accession>A0A7I7Y8D7</accession>
<dbReference type="GO" id="GO:0007168">
    <property type="term" value="P:receptor guanylyl cyclase signaling pathway"/>
    <property type="evidence" value="ECO:0007669"/>
    <property type="project" value="TreeGrafter"/>
</dbReference>
<keyword evidence="21" id="KW-1185">Reference proteome</keyword>
<feature type="transmembrane region" description="Helical" evidence="18">
    <location>
        <begin position="126"/>
        <end position="143"/>
    </location>
</feature>
<evidence type="ECO:0000313" key="20">
    <source>
        <dbReference type="EMBL" id="BBZ37161.1"/>
    </source>
</evidence>
<dbReference type="InterPro" id="IPR048432">
    <property type="entry name" value="MASE7"/>
</dbReference>
<dbReference type="CDD" id="cd07302">
    <property type="entry name" value="CHD"/>
    <property type="match status" value="1"/>
</dbReference>
<evidence type="ECO:0000256" key="14">
    <source>
        <dbReference type="ARBA" id="ARBA00032597"/>
    </source>
</evidence>
<keyword evidence="11" id="KW-0115">cAMP biosynthesis</keyword>
<dbReference type="RefSeq" id="WP_179968242.1">
    <property type="nucleotide sequence ID" value="NZ_AP022613.1"/>
</dbReference>
<keyword evidence="8" id="KW-0067">ATP-binding</keyword>
<dbReference type="InterPro" id="IPR029787">
    <property type="entry name" value="Nucleotide_cyclase"/>
</dbReference>
<dbReference type="GO" id="GO:0004016">
    <property type="term" value="F:adenylate cyclase activity"/>
    <property type="evidence" value="ECO:0007669"/>
    <property type="project" value="UniProtKB-EC"/>
</dbReference>
<dbReference type="AlphaFoldDB" id="A0A7I7Y8D7"/>
<dbReference type="InterPro" id="IPR001054">
    <property type="entry name" value="A/G_cyclase"/>
</dbReference>
<gene>
    <name evidence="20" type="primary">cya_1</name>
    <name evidence="20" type="ORF">MCNS_02240</name>
</gene>
<dbReference type="GO" id="GO:0005524">
    <property type="term" value="F:ATP binding"/>
    <property type="evidence" value="ECO:0007669"/>
    <property type="project" value="UniProtKB-KW"/>
</dbReference>
<reference evidence="20 21" key="1">
    <citation type="journal article" date="2019" name="Emerg. Microbes Infect.">
        <title>Comprehensive subspecies identification of 175 nontuberculous mycobacteria species based on 7547 genomic profiles.</title>
        <authorList>
            <person name="Matsumoto Y."/>
            <person name="Kinjo T."/>
            <person name="Motooka D."/>
            <person name="Nabeya D."/>
            <person name="Jung N."/>
            <person name="Uechi K."/>
            <person name="Horii T."/>
            <person name="Iida T."/>
            <person name="Fujita J."/>
            <person name="Nakamura S."/>
        </authorList>
    </citation>
    <scope>NUCLEOTIDE SEQUENCE [LARGE SCALE GENOMIC DNA]</scope>
    <source>
        <strain evidence="20 21">JCM 14738</strain>
    </source>
</reference>
<evidence type="ECO:0000256" key="8">
    <source>
        <dbReference type="ARBA" id="ARBA00022840"/>
    </source>
</evidence>
<comment type="subunit">
    <text evidence="16">Homodimer. Can also exist as monomer.</text>
</comment>